<reference evidence="2 3" key="1">
    <citation type="journal article" date="2018" name="Nat. Biotechnol.">
        <title>A standardized bacterial taxonomy based on genome phylogeny substantially revises the tree of life.</title>
        <authorList>
            <person name="Parks D.H."/>
            <person name="Chuvochina M."/>
            <person name="Waite D.W."/>
            <person name="Rinke C."/>
            <person name="Skarshewski A."/>
            <person name="Chaumeil P.A."/>
            <person name="Hugenholtz P."/>
        </authorList>
    </citation>
    <scope>NUCLEOTIDE SEQUENCE [LARGE SCALE GENOMIC DNA]</scope>
    <source>
        <strain evidence="2">UBA9158</strain>
    </source>
</reference>
<comment type="caution">
    <text evidence="2">The sequence shown here is derived from an EMBL/GenBank/DDBJ whole genome shotgun (WGS) entry which is preliminary data.</text>
</comment>
<dbReference type="Proteomes" id="UP000259273">
    <property type="component" value="Unassembled WGS sequence"/>
</dbReference>
<dbReference type="Pfam" id="PF13453">
    <property type="entry name" value="Zn_ribbon_TFIIB"/>
    <property type="match status" value="1"/>
</dbReference>
<proteinExistence type="predicted"/>
<name>A0A3C1KPZ8_9GAMM</name>
<dbReference type="InterPro" id="IPR027392">
    <property type="entry name" value="TF_Znf"/>
</dbReference>
<evidence type="ECO:0000313" key="3">
    <source>
        <dbReference type="Proteomes" id="UP000259273"/>
    </source>
</evidence>
<dbReference type="AlphaFoldDB" id="A0A3C1KPZ8"/>
<sequence length="131" mass="15170">MEYNPEQHSLKCPKCGHGMSEVSYGDITVDRCGHCLGLWFDTGEADQLKDRWMGDAVDTGFVDEGRKWDSVEDIACPRCHRDMEKTSDPKQPHIWYETCSEHGLFMDAGEFTDYKHETLMDRFRSMIRGAR</sequence>
<dbReference type="STRING" id="1121937.GCA_000423125_02532"/>
<evidence type="ECO:0000313" key="2">
    <source>
        <dbReference type="EMBL" id="HAN28789.1"/>
    </source>
</evidence>
<evidence type="ECO:0000259" key="1">
    <source>
        <dbReference type="Pfam" id="PF13453"/>
    </source>
</evidence>
<accession>A0A3C1KPZ8</accession>
<dbReference type="EMBL" id="DMND01000186">
    <property type="protein sequence ID" value="HAN28789.1"/>
    <property type="molecule type" value="Genomic_DNA"/>
</dbReference>
<gene>
    <name evidence="2" type="ORF">DCP75_13905</name>
</gene>
<organism evidence="2 3">
    <name type="scientific">Haliea salexigens</name>
    <dbReference type="NCBI Taxonomy" id="287487"/>
    <lineage>
        <taxon>Bacteria</taxon>
        <taxon>Pseudomonadati</taxon>
        <taxon>Pseudomonadota</taxon>
        <taxon>Gammaproteobacteria</taxon>
        <taxon>Cellvibrionales</taxon>
        <taxon>Halieaceae</taxon>
        <taxon>Haliea</taxon>
    </lineage>
</organism>
<protein>
    <recommendedName>
        <fullName evidence="1">Transcription factor zinc-finger domain-containing protein</fullName>
    </recommendedName>
</protein>
<feature type="domain" description="Transcription factor zinc-finger" evidence="1">
    <location>
        <begin position="11"/>
        <end position="51"/>
    </location>
</feature>